<dbReference type="SUPFAM" id="SSF56204">
    <property type="entry name" value="Hect, E3 ligase catalytic domain"/>
    <property type="match status" value="1"/>
</dbReference>
<evidence type="ECO:0000313" key="3">
    <source>
        <dbReference type="Proteomes" id="UP000789739"/>
    </source>
</evidence>
<evidence type="ECO:0000256" key="1">
    <source>
        <dbReference type="SAM" id="MobiDB-lite"/>
    </source>
</evidence>
<accession>A0A9N9E6P9</accession>
<reference evidence="2" key="1">
    <citation type="submission" date="2021-06" db="EMBL/GenBank/DDBJ databases">
        <authorList>
            <person name="Kallberg Y."/>
            <person name="Tangrot J."/>
            <person name="Rosling A."/>
        </authorList>
    </citation>
    <scope>NUCLEOTIDE SEQUENCE</scope>
    <source>
        <strain evidence="2">BR232B</strain>
    </source>
</reference>
<sequence>HNDQQELPRQVLNSETLGIFRQNHASPITRQRRNNAPFDPLIALSQHGTPRHGRQCQQRAVGRPVARLNIIPNVIFQSTDEPQDLQMKLKARDKGYSCRLWITMAHIHLMIFEATMHQPRKLYVTKAPAASIDDMQQSPHSTSHTSPILSPSIPTISPSSSSSLQQSIIPPSSQPNPYPSLSDQQSLDTHLLHTTIHANMNNTRLSIHTLLNITESQQMRIVIHNCSSLINDLLTWAENASIVDMLATPVITIQSEQAVDIGGVLRDIVESFWEQIRVCEFPIFGPLFTNNTLTPRMHAVFAQETRTVGRLLWWSIIHNIAYPKWLAAYVLDWLFGEDIDLMEALKCISEPLWTLCNELDRLSSEEWQAYELSAVLLVFAKQNDITVQQLWEDSPQEIANLIKLSTVLLSQRHTLEKFKEGFNVDFGH</sequence>
<protein>
    <submittedName>
        <fullName evidence="2">8099_t:CDS:1</fullName>
    </submittedName>
</protein>
<feature type="non-terminal residue" evidence="2">
    <location>
        <position position="1"/>
    </location>
</feature>
<feature type="compositionally biased region" description="Low complexity" evidence="1">
    <location>
        <begin position="136"/>
        <end position="171"/>
    </location>
</feature>
<dbReference type="AlphaFoldDB" id="A0A9N9E6P9"/>
<dbReference type="EMBL" id="CAJVPI010003623">
    <property type="protein sequence ID" value="CAG8660505.1"/>
    <property type="molecule type" value="Genomic_DNA"/>
</dbReference>
<comment type="caution">
    <text evidence="2">The sequence shown here is derived from an EMBL/GenBank/DDBJ whole genome shotgun (WGS) entry which is preliminary data.</text>
</comment>
<feature type="non-terminal residue" evidence="2">
    <location>
        <position position="428"/>
    </location>
</feature>
<evidence type="ECO:0000313" key="2">
    <source>
        <dbReference type="EMBL" id="CAG8660505.1"/>
    </source>
</evidence>
<organism evidence="2 3">
    <name type="scientific">Paraglomus brasilianum</name>
    <dbReference type="NCBI Taxonomy" id="144538"/>
    <lineage>
        <taxon>Eukaryota</taxon>
        <taxon>Fungi</taxon>
        <taxon>Fungi incertae sedis</taxon>
        <taxon>Mucoromycota</taxon>
        <taxon>Glomeromycotina</taxon>
        <taxon>Glomeromycetes</taxon>
        <taxon>Paraglomerales</taxon>
        <taxon>Paraglomeraceae</taxon>
        <taxon>Paraglomus</taxon>
    </lineage>
</organism>
<feature type="region of interest" description="Disordered" evidence="1">
    <location>
        <begin position="134"/>
        <end position="184"/>
    </location>
</feature>
<dbReference type="OrthoDB" id="2449951at2759"/>
<dbReference type="GO" id="GO:0004842">
    <property type="term" value="F:ubiquitin-protein transferase activity"/>
    <property type="evidence" value="ECO:0007669"/>
    <property type="project" value="InterPro"/>
</dbReference>
<keyword evidence="3" id="KW-1185">Reference proteome</keyword>
<dbReference type="InterPro" id="IPR035983">
    <property type="entry name" value="Hect_E3_ubiquitin_ligase"/>
</dbReference>
<gene>
    <name evidence="2" type="ORF">PBRASI_LOCUS10756</name>
</gene>
<name>A0A9N9E6P9_9GLOM</name>
<proteinExistence type="predicted"/>
<dbReference type="Proteomes" id="UP000789739">
    <property type="component" value="Unassembled WGS sequence"/>
</dbReference>